<sequence>MARSEPLCACSSRQLACAQSEATVGRRRSTGRHRRVVTRSRSSEKGRTSSGNGSSSASTTRESASQTESIDRSWEAWMASIETPHHHALVSPLHPGASLAKGTRSPPGQTDQERGEGEERRRRDTKYSYELASAERSIIARPRVGPAGGPHE</sequence>
<comment type="caution">
    <text evidence="2">The sequence shown here is derived from an EMBL/GenBank/DDBJ whole genome shotgun (WGS) entry which is preliminary data.</text>
</comment>
<evidence type="ECO:0000256" key="1">
    <source>
        <dbReference type="SAM" id="MobiDB-lite"/>
    </source>
</evidence>
<gene>
    <name evidence="2" type="ORF">TPAR_01268</name>
</gene>
<proteinExistence type="predicted"/>
<accession>A0A2S4L7V7</accession>
<feature type="compositionally biased region" description="Basic and acidic residues" evidence="1">
    <location>
        <begin position="111"/>
        <end position="127"/>
    </location>
</feature>
<reference evidence="2 3" key="1">
    <citation type="submission" date="2018-01" db="EMBL/GenBank/DDBJ databases">
        <title>Harnessing the power of phylogenomics to disentangle the directionality and signatures of interkingdom host jumping in the parasitic fungal genus Tolypocladium.</title>
        <authorList>
            <person name="Quandt C.A."/>
            <person name="Patterson W."/>
            <person name="Spatafora J.W."/>
        </authorList>
    </citation>
    <scope>NUCLEOTIDE SEQUENCE [LARGE SCALE GENOMIC DNA]</scope>
    <source>
        <strain evidence="2 3">NRBC 100945</strain>
    </source>
</reference>
<dbReference type="Proteomes" id="UP000237481">
    <property type="component" value="Unassembled WGS sequence"/>
</dbReference>
<feature type="region of interest" description="Disordered" evidence="1">
    <location>
        <begin position="87"/>
        <end position="152"/>
    </location>
</feature>
<name>A0A2S4L7V7_9HYPO</name>
<feature type="region of interest" description="Disordered" evidence="1">
    <location>
        <begin position="19"/>
        <end position="71"/>
    </location>
</feature>
<feature type="compositionally biased region" description="Low complexity" evidence="1">
    <location>
        <begin position="48"/>
        <end position="68"/>
    </location>
</feature>
<organism evidence="2 3">
    <name type="scientific">Tolypocladium paradoxum</name>
    <dbReference type="NCBI Taxonomy" id="94208"/>
    <lineage>
        <taxon>Eukaryota</taxon>
        <taxon>Fungi</taxon>
        <taxon>Dikarya</taxon>
        <taxon>Ascomycota</taxon>
        <taxon>Pezizomycotina</taxon>
        <taxon>Sordariomycetes</taxon>
        <taxon>Hypocreomycetidae</taxon>
        <taxon>Hypocreales</taxon>
        <taxon>Ophiocordycipitaceae</taxon>
        <taxon>Tolypocladium</taxon>
    </lineage>
</organism>
<keyword evidence="3" id="KW-1185">Reference proteome</keyword>
<protein>
    <submittedName>
        <fullName evidence="2">Uncharacterized protein</fullName>
    </submittedName>
</protein>
<dbReference type="AlphaFoldDB" id="A0A2S4L7V7"/>
<dbReference type="EMBL" id="PKSG01000129">
    <property type="protein sequence ID" value="POR38532.1"/>
    <property type="molecule type" value="Genomic_DNA"/>
</dbReference>
<feature type="compositionally biased region" description="Basic residues" evidence="1">
    <location>
        <begin position="25"/>
        <end position="38"/>
    </location>
</feature>
<evidence type="ECO:0000313" key="2">
    <source>
        <dbReference type="EMBL" id="POR38532.1"/>
    </source>
</evidence>
<evidence type="ECO:0000313" key="3">
    <source>
        <dbReference type="Proteomes" id="UP000237481"/>
    </source>
</evidence>